<keyword evidence="4" id="KW-1185">Reference proteome</keyword>
<feature type="domain" description="GST N-terminal" evidence="1">
    <location>
        <begin position="1"/>
        <end position="78"/>
    </location>
</feature>
<name>A0A8J7FMP2_9NEIS</name>
<dbReference type="PROSITE" id="PS50404">
    <property type="entry name" value="GST_NTER"/>
    <property type="match status" value="1"/>
</dbReference>
<dbReference type="InterPro" id="IPR004045">
    <property type="entry name" value="Glutathione_S-Trfase_N"/>
</dbReference>
<accession>A0A8J7FMP2</accession>
<dbReference type="EMBL" id="JADFUA010000009">
    <property type="protein sequence ID" value="MBE9610365.1"/>
    <property type="molecule type" value="Genomic_DNA"/>
</dbReference>
<dbReference type="CDD" id="cd03205">
    <property type="entry name" value="GST_C_6"/>
    <property type="match status" value="1"/>
</dbReference>
<dbReference type="SUPFAM" id="SSF47616">
    <property type="entry name" value="GST C-terminal domain-like"/>
    <property type="match status" value="1"/>
</dbReference>
<dbReference type="PROSITE" id="PS50405">
    <property type="entry name" value="GST_CTER"/>
    <property type="match status" value="1"/>
</dbReference>
<sequence length="201" mass="22723">MKLITTPNSPYGRKVRIVLAEKRIDYELLLTDLSQPDHLAVAHNPLGKVPVLLLDDGKPVYDSSVIVDYLDHISPVSRLLPDSPRQAVSVKRREALADGIVDAIVAIALERRRPEAQQSADWISKQRNKIDRGIIALAEDLGDKKYLINDNYGLADIASGVMLAYLRFRLPEIVWQDEHPALDHYLQRLEERASFQETRPA</sequence>
<protein>
    <submittedName>
        <fullName evidence="3">Glutathione S-transferase N-terminal domain-containing protein</fullName>
    </submittedName>
</protein>
<dbReference type="AlphaFoldDB" id="A0A8J7FMP2"/>
<dbReference type="InterPro" id="IPR050983">
    <property type="entry name" value="GST_Omega/HSP26"/>
</dbReference>
<dbReference type="PANTHER" id="PTHR43968">
    <property type="match status" value="1"/>
</dbReference>
<dbReference type="SUPFAM" id="SSF52833">
    <property type="entry name" value="Thioredoxin-like"/>
    <property type="match status" value="1"/>
</dbReference>
<dbReference type="SFLD" id="SFLDS00019">
    <property type="entry name" value="Glutathione_Transferase_(cytos"/>
    <property type="match status" value="1"/>
</dbReference>
<evidence type="ECO:0000313" key="4">
    <source>
        <dbReference type="Proteomes" id="UP000604481"/>
    </source>
</evidence>
<dbReference type="InterPro" id="IPR040079">
    <property type="entry name" value="Glutathione_S-Trfase"/>
</dbReference>
<dbReference type="GO" id="GO:0005737">
    <property type="term" value="C:cytoplasm"/>
    <property type="evidence" value="ECO:0007669"/>
    <property type="project" value="TreeGrafter"/>
</dbReference>
<organism evidence="3 4">
    <name type="scientific">Chitinilyticum piscinae</name>
    <dbReference type="NCBI Taxonomy" id="2866724"/>
    <lineage>
        <taxon>Bacteria</taxon>
        <taxon>Pseudomonadati</taxon>
        <taxon>Pseudomonadota</taxon>
        <taxon>Betaproteobacteria</taxon>
        <taxon>Neisseriales</taxon>
        <taxon>Chitinibacteraceae</taxon>
        <taxon>Chitinilyticum</taxon>
    </lineage>
</organism>
<dbReference type="InterPro" id="IPR036249">
    <property type="entry name" value="Thioredoxin-like_sf"/>
</dbReference>
<dbReference type="InterPro" id="IPR036282">
    <property type="entry name" value="Glutathione-S-Trfase_C_sf"/>
</dbReference>
<dbReference type="Gene3D" id="3.40.30.10">
    <property type="entry name" value="Glutaredoxin"/>
    <property type="match status" value="1"/>
</dbReference>
<dbReference type="RefSeq" id="WP_194116901.1">
    <property type="nucleotide sequence ID" value="NZ_JADFUA010000009.1"/>
</dbReference>
<reference evidence="3 4" key="1">
    <citation type="submission" date="2020-10" db="EMBL/GenBank/DDBJ databases">
        <title>The genome sequence of Chitinilyticum litopenaei 4Y14.</title>
        <authorList>
            <person name="Liu Y."/>
        </authorList>
    </citation>
    <scope>NUCLEOTIDE SEQUENCE [LARGE SCALE GENOMIC DNA]</scope>
    <source>
        <strain evidence="3 4">4Y14</strain>
    </source>
</reference>
<proteinExistence type="predicted"/>
<dbReference type="Pfam" id="PF13409">
    <property type="entry name" value="GST_N_2"/>
    <property type="match status" value="1"/>
</dbReference>
<feature type="domain" description="GST C-terminal" evidence="2">
    <location>
        <begin position="82"/>
        <end position="201"/>
    </location>
</feature>
<gene>
    <name evidence="3" type="ORF">INR99_13575</name>
</gene>
<dbReference type="InterPro" id="IPR010987">
    <property type="entry name" value="Glutathione-S-Trfase_C-like"/>
</dbReference>
<evidence type="ECO:0000259" key="1">
    <source>
        <dbReference type="PROSITE" id="PS50404"/>
    </source>
</evidence>
<evidence type="ECO:0000259" key="2">
    <source>
        <dbReference type="PROSITE" id="PS50405"/>
    </source>
</evidence>
<comment type="caution">
    <text evidence="3">The sequence shown here is derived from an EMBL/GenBank/DDBJ whole genome shotgun (WGS) entry which is preliminary data.</text>
</comment>
<dbReference type="Pfam" id="PF13410">
    <property type="entry name" value="GST_C_2"/>
    <property type="match status" value="1"/>
</dbReference>
<dbReference type="Proteomes" id="UP000604481">
    <property type="component" value="Unassembled WGS sequence"/>
</dbReference>
<dbReference type="PANTHER" id="PTHR43968:SF6">
    <property type="entry name" value="GLUTATHIONE S-TRANSFERASE OMEGA"/>
    <property type="match status" value="1"/>
</dbReference>
<evidence type="ECO:0000313" key="3">
    <source>
        <dbReference type="EMBL" id="MBE9610365.1"/>
    </source>
</evidence>
<dbReference type="Gene3D" id="1.20.1050.10">
    <property type="match status" value="1"/>
</dbReference>
<dbReference type="SFLD" id="SFLDG00358">
    <property type="entry name" value="Main_(cytGST)"/>
    <property type="match status" value="1"/>
</dbReference>